<feature type="compositionally biased region" description="Low complexity" evidence="3">
    <location>
        <begin position="23"/>
        <end position="38"/>
    </location>
</feature>
<protein>
    <recommendedName>
        <fullName evidence="4">YEATS domain-containing protein</fullName>
    </recommendedName>
</protein>
<feature type="compositionally biased region" description="Low complexity" evidence="3">
    <location>
        <begin position="71"/>
        <end position="92"/>
    </location>
</feature>
<dbReference type="InterPro" id="IPR055129">
    <property type="entry name" value="YEATS_dom"/>
</dbReference>
<dbReference type="EMBL" id="MCFD01000006">
    <property type="protein sequence ID" value="ORX70046.1"/>
    <property type="molecule type" value="Genomic_DNA"/>
</dbReference>
<dbReference type="InterPro" id="IPR058706">
    <property type="entry name" value="zf-C2H2_AHC1-like"/>
</dbReference>
<dbReference type="STRING" id="61395.A0A1Y1W9Y3"/>
<feature type="compositionally biased region" description="Polar residues" evidence="3">
    <location>
        <begin position="1426"/>
        <end position="1435"/>
    </location>
</feature>
<name>A0A1Y1W9Y3_9FUNG</name>
<dbReference type="PANTHER" id="PTHR23195">
    <property type="entry name" value="YEATS DOMAIN"/>
    <property type="match status" value="1"/>
</dbReference>
<comment type="caution">
    <text evidence="5">The sequence shown here is derived from an EMBL/GenBank/DDBJ whole genome shotgun (WGS) entry which is preliminary data.</text>
</comment>
<dbReference type="Pfam" id="PF03366">
    <property type="entry name" value="YEATS"/>
    <property type="match status" value="1"/>
</dbReference>
<feature type="compositionally biased region" description="Polar residues" evidence="3">
    <location>
        <begin position="212"/>
        <end position="227"/>
    </location>
</feature>
<dbReference type="GO" id="GO:0006355">
    <property type="term" value="P:regulation of DNA-templated transcription"/>
    <property type="evidence" value="ECO:0007669"/>
    <property type="project" value="InterPro"/>
</dbReference>
<dbReference type="GeneID" id="63802170"/>
<feature type="compositionally biased region" description="Polar residues" evidence="3">
    <location>
        <begin position="111"/>
        <end position="121"/>
    </location>
</feature>
<dbReference type="GO" id="GO:0000785">
    <property type="term" value="C:chromatin"/>
    <property type="evidence" value="ECO:0007669"/>
    <property type="project" value="UniProtKB-ARBA"/>
</dbReference>
<organism evidence="5 6">
    <name type="scientific">Linderina pennispora</name>
    <dbReference type="NCBI Taxonomy" id="61395"/>
    <lineage>
        <taxon>Eukaryota</taxon>
        <taxon>Fungi</taxon>
        <taxon>Fungi incertae sedis</taxon>
        <taxon>Zoopagomycota</taxon>
        <taxon>Kickxellomycotina</taxon>
        <taxon>Kickxellomycetes</taxon>
        <taxon>Kickxellales</taxon>
        <taxon>Kickxellaceae</taxon>
        <taxon>Linderina</taxon>
    </lineage>
</organism>
<feature type="compositionally biased region" description="Polar residues" evidence="3">
    <location>
        <begin position="415"/>
        <end position="424"/>
    </location>
</feature>
<feature type="region of interest" description="Disordered" evidence="3">
    <location>
        <begin position="1421"/>
        <end position="1446"/>
    </location>
</feature>
<feature type="compositionally biased region" description="Basic and acidic residues" evidence="3">
    <location>
        <begin position="398"/>
        <end position="407"/>
    </location>
</feature>
<feature type="compositionally biased region" description="Pro residues" evidence="3">
    <location>
        <begin position="279"/>
        <end position="289"/>
    </location>
</feature>
<feature type="compositionally biased region" description="Low complexity" evidence="3">
    <location>
        <begin position="327"/>
        <end position="337"/>
    </location>
</feature>
<dbReference type="PROSITE" id="PS51037">
    <property type="entry name" value="YEATS"/>
    <property type="match status" value="1"/>
</dbReference>
<feature type="region of interest" description="Disordered" evidence="3">
    <location>
        <begin position="1"/>
        <end position="451"/>
    </location>
</feature>
<feature type="compositionally biased region" description="Pro residues" evidence="3">
    <location>
        <begin position="61"/>
        <end position="70"/>
    </location>
</feature>
<dbReference type="Proteomes" id="UP000193922">
    <property type="component" value="Unassembled WGS sequence"/>
</dbReference>
<dbReference type="RefSeq" id="XP_040743684.1">
    <property type="nucleotide sequence ID" value="XM_040885522.1"/>
</dbReference>
<feature type="compositionally biased region" description="Polar residues" evidence="3">
    <location>
        <begin position="151"/>
        <end position="182"/>
    </location>
</feature>
<comment type="subcellular location">
    <subcellularLocation>
        <location evidence="2">Nucleus</location>
    </subcellularLocation>
</comment>
<gene>
    <name evidence="5" type="ORF">DL89DRAFT_257332</name>
</gene>
<feature type="compositionally biased region" description="Pro residues" evidence="3">
    <location>
        <begin position="8"/>
        <end position="22"/>
    </location>
</feature>
<feature type="compositionally biased region" description="Polar residues" evidence="3">
    <location>
        <begin position="370"/>
        <end position="388"/>
    </location>
</feature>
<feature type="region of interest" description="Disordered" evidence="3">
    <location>
        <begin position="629"/>
        <end position="655"/>
    </location>
</feature>
<feature type="compositionally biased region" description="Polar residues" evidence="3">
    <location>
        <begin position="262"/>
        <end position="276"/>
    </location>
</feature>
<feature type="region of interest" description="Disordered" evidence="3">
    <location>
        <begin position="1271"/>
        <end position="1315"/>
    </location>
</feature>
<feature type="compositionally biased region" description="Low complexity" evidence="3">
    <location>
        <begin position="198"/>
        <end position="211"/>
    </location>
</feature>
<sequence length="1479" mass="162344">MNSGAPPAGSPPRPPQQRPVPRPALHGPALPGLQQPQPVQKPQPPHQQQIGQRPPVTQHTPPRPFRPPQHLPQQPSQQTRPRPLPPQTSSRPAKPLGLPMHSPIRPPAARTIQSPPQQQNVARGGRPPTQRPVQSSSPRPIQAHALRPASPATQRVAQPPQKQGSWPAESSPQQPIQRSDAQSPPRPSPNHSQRPVLSPSQRPISRPRSQPTTQRPANPTLRPQNDPTKVIMKQELNPPVYRPVPRSPAQAPVQPPPKPTQRHSPLSPQRISQQQAPKPVRPLSPPPKTPGQVSARPTQQQPLRPVQTSALNPLSPNSRDQAPIKLTAPKEAATAPKPDNEPLRQPVAKAAEQANSKSQPPPRQLGGKQKSGSEQQPVVITAKQTSGQPGHPAPTPKSRPEPTEKKQPIIRVAGQISQHSQQPESRPGPPSKKRPAEPAPEPSRAKRVCPTDWDDKARTRVECILREQLDLELYLKQKEINTITERLQQSEAMLSVIESAIRSQQFEEQQGQIASTNTADGYYSYFHEMMESSGNRGQYPVRNALPPSSGYSYRQRPRRAAAQAAQYMMDPSGTLYARRNDGQTVRMVCLDCRRDEFASMQSFLNHSRLQHGLEFPNSEEAISVCGVVDDLGSDEDSDEHPKVSRATGSQAPLKESQLSVLSANLNAEQKNSITDALEFINKPRVPDVESSDDDSDSDSQADRHSNKQQRSKAGSAKSRATAVAVAASAENAPAPLGDTRFHVIRRVMLGNTSRYFEPEARPAGKENSTHKWTIYLRNKPGEQPIEQYVKRVRVFLHPSYRPDDIVDLSQPKFELTRWGWGEFPVRVQIFFVDKRNKPVDLIHLLKLDNDWSGNTVLGAEKPIDFEIDRRGLATGDSAVLSNEPEPLPPPPSNPLLQQLFAELCRVFPLVLADALPHDAKQPEVPEQILELVSPKIIERWTWGVAVTSEIWRESWPLGRRLAAEAHRNRALMATLRSAGIAEVLGASGGSVNTPAESSASVAATGLSERVVRSFQAILTAAGVDSKATEDVLKSVRAAATKQHQQSADMLSLWLKSNITKPLRADKERGPHKAEYAWSLKRWLRSNGFVPMPALSSTEEKVYLADSAYAYMATAGAKEAERLEQLAKHRNHGGDIQSRPATVPRYRFFCHGCGALESRDDPRFIVRNGELVMDAGSTLPPISYCSDQCENLAATSVSTISAAANALAKLPQGWDATEEEDEDAMLMIDDDAAAYSNAATPLPSRPSSPHGHAGFVDENIAKIAGLLRQFNSDNQSERQSEDQAAKPEHKDEDQKATAPSYDNDDGNEDTDDERDMDTADANAVNDMEIDWIWSTLRPLKLRCAPASRFLEADLAKPRAGGKAGSESAAASGSWVQLPNSSDEAFGEALDQRLVVGRLLLDVAKLFMRDLIGASDRAMRQNRAAVVGQQQSKSSETPPEDGGGDSRLLMMNPLHVLSAVKRDPKSFDVCSNAYLADELEP</sequence>
<dbReference type="InterPro" id="IPR038704">
    <property type="entry name" value="YEAST_sf"/>
</dbReference>
<dbReference type="CDD" id="cd16907">
    <property type="entry name" value="YEATS_YEATS2_like"/>
    <property type="match status" value="1"/>
</dbReference>
<feature type="compositionally biased region" description="Polar residues" evidence="3">
    <location>
        <begin position="291"/>
        <end position="320"/>
    </location>
</feature>
<feature type="compositionally biased region" description="Polar residues" evidence="3">
    <location>
        <begin position="646"/>
        <end position="655"/>
    </location>
</feature>
<feature type="compositionally biased region" description="Low complexity" evidence="3">
    <location>
        <begin position="46"/>
        <end position="60"/>
    </location>
</feature>
<evidence type="ECO:0000313" key="6">
    <source>
        <dbReference type="Proteomes" id="UP000193922"/>
    </source>
</evidence>
<evidence type="ECO:0000256" key="1">
    <source>
        <dbReference type="ARBA" id="ARBA00023242"/>
    </source>
</evidence>
<evidence type="ECO:0000256" key="2">
    <source>
        <dbReference type="PROSITE-ProRule" id="PRU00376"/>
    </source>
</evidence>
<feature type="compositionally biased region" description="Acidic residues" evidence="3">
    <location>
        <begin position="1301"/>
        <end position="1314"/>
    </location>
</feature>
<reference evidence="5 6" key="1">
    <citation type="submission" date="2016-07" db="EMBL/GenBank/DDBJ databases">
        <title>Pervasive Adenine N6-methylation of Active Genes in Fungi.</title>
        <authorList>
            <consortium name="DOE Joint Genome Institute"/>
            <person name="Mondo S.J."/>
            <person name="Dannebaum R.O."/>
            <person name="Kuo R.C."/>
            <person name="Labutti K."/>
            <person name="Haridas S."/>
            <person name="Kuo A."/>
            <person name="Salamov A."/>
            <person name="Ahrendt S.R."/>
            <person name="Lipzen A."/>
            <person name="Sullivan W."/>
            <person name="Andreopoulos W.B."/>
            <person name="Clum A."/>
            <person name="Lindquist E."/>
            <person name="Daum C."/>
            <person name="Ramamoorthy G.K."/>
            <person name="Gryganskyi A."/>
            <person name="Culley D."/>
            <person name="Magnuson J.K."/>
            <person name="James T.Y."/>
            <person name="O'Malley M.A."/>
            <person name="Stajich J.E."/>
            <person name="Spatafora J.W."/>
            <person name="Visel A."/>
            <person name="Grigoriev I.V."/>
        </authorList>
    </citation>
    <scope>NUCLEOTIDE SEQUENCE [LARGE SCALE GENOMIC DNA]</scope>
    <source>
        <strain evidence="5 6">ATCC 12442</strain>
    </source>
</reference>
<accession>A0A1Y1W9Y3</accession>
<evidence type="ECO:0000313" key="5">
    <source>
        <dbReference type="EMBL" id="ORX70046.1"/>
    </source>
</evidence>
<feature type="compositionally biased region" description="Acidic residues" evidence="3">
    <location>
        <begin position="689"/>
        <end position="699"/>
    </location>
</feature>
<feature type="region of interest" description="Disordered" evidence="3">
    <location>
        <begin position="677"/>
        <end position="719"/>
    </location>
</feature>
<feature type="domain" description="YEATS" evidence="4">
    <location>
        <begin position="737"/>
        <end position="902"/>
    </location>
</feature>
<dbReference type="InterPro" id="IPR005033">
    <property type="entry name" value="YEATS"/>
</dbReference>
<dbReference type="Pfam" id="PF25909">
    <property type="entry name" value="zf-C2H2_AHC1"/>
    <property type="match status" value="1"/>
</dbReference>
<evidence type="ECO:0000256" key="3">
    <source>
        <dbReference type="SAM" id="MobiDB-lite"/>
    </source>
</evidence>
<dbReference type="Gene3D" id="2.60.40.1970">
    <property type="entry name" value="YEATS domain"/>
    <property type="match status" value="1"/>
</dbReference>
<proteinExistence type="predicted"/>
<dbReference type="GO" id="GO:0005634">
    <property type="term" value="C:nucleus"/>
    <property type="evidence" value="ECO:0007669"/>
    <property type="project" value="UniProtKB-SubCell"/>
</dbReference>
<feature type="compositionally biased region" description="Basic and acidic residues" evidence="3">
    <location>
        <begin position="1274"/>
        <end position="1294"/>
    </location>
</feature>
<keyword evidence="6" id="KW-1185">Reference proteome</keyword>
<evidence type="ECO:0000259" key="4">
    <source>
        <dbReference type="PROSITE" id="PS51037"/>
    </source>
</evidence>
<dbReference type="OrthoDB" id="1741717at2759"/>
<keyword evidence="1 2" id="KW-0539">Nucleus</keyword>